<dbReference type="RefSeq" id="WP_139677877.1">
    <property type="nucleotide sequence ID" value="NZ_VDMN01000004.1"/>
</dbReference>
<feature type="active site" description="Proton donor" evidence="12">
    <location>
        <position position="271"/>
    </location>
</feature>
<dbReference type="SUPFAM" id="SSF54211">
    <property type="entry name" value="Ribosomal protein S5 domain 2-like"/>
    <property type="match status" value="2"/>
</dbReference>
<feature type="binding site" evidence="12">
    <location>
        <position position="244"/>
    </location>
    <ligand>
        <name>Zn(2+)</name>
        <dbReference type="ChEBI" id="CHEBI:29105"/>
    </ligand>
</feature>
<name>A0A5C4XFX7_9HYPH</name>
<evidence type="ECO:0000256" key="4">
    <source>
        <dbReference type="ARBA" id="ARBA00012745"/>
    </source>
</evidence>
<evidence type="ECO:0000313" key="13">
    <source>
        <dbReference type="EMBL" id="TNM62252.1"/>
    </source>
</evidence>
<comment type="similarity">
    <text evidence="12">Belongs to the LpxC family.</text>
</comment>
<evidence type="ECO:0000256" key="9">
    <source>
        <dbReference type="ARBA" id="ARBA00022833"/>
    </source>
</evidence>
<dbReference type="EC" id="3.5.1.108" evidence="4 12"/>
<keyword evidence="7 12" id="KW-0479">Metal-binding</keyword>
<keyword evidence="14" id="KW-1185">Reference proteome</keyword>
<keyword evidence="6 12" id="KW-0441">Lipid A biosynthesis</keyword>
<dbReference type="GO" id="GO:0016020">
    <property type="term" value="C:membrane"/>
    <property type="evidence" value="ECO:0007669"/>
    <property type="project" value="GOC"/>
</dbReference>
<comment type="pathway">
    <text evidence="3 12">Glycolipid biosynthesis; lipid IV(A) biosynthesis; lipid IV(A) from (3R)-3-hydroxytetradecanoyl-[acyl-carrier-protein] and UDP-N-acetyl-alpha-D-glucosamine: step 2/6.</text>
</comment>
<dbReference type="GO" id="GO:0009245">
    <property type="term" value="P:lipid A biosynthetic process"/>
    <property type="evidence" value="ECO:0007669"/>
    <property type="project" value="UniProtKB-UniRule"/>
</dbReference>
<dbReference type="InterPro" id="IPR004463">
    <property type="entry name" value="UDP-acyl_GlcNac_deAcase"/>
</dbReference>
<dbReference type="EMBL" id="VDMN01000004">
    <property type="protein sequence ID" value="TNM62252.1"/>
    <property type="molecule type" value="Genomic_DNA"/>
</dbReference>
<dbReference type="NCBIfam" id="TIGR00325">
    <property type="entry name" value="lpxC"/>
    <property type="match status" value="1"/>
</dbReference>
<dbReference type="HAMAP" id="MF_00388">
    <property type="entry name" value="LpxC"/>
    <property type="match status" value="1"/>
</dbReference>
<keyword evidence="8 12" id="KW-0378">Hydrolase</keyword>
<dbReference type="Gene3D" id="3.30.1700.10">
    <property type="entry name" value="lpxc deacetylase, domain 2"/>
    <property type="match status" value="1"/>
</dbReference>
<dbReference type="InterPro" id="IPR020568">
    <property type="entry name" value="Ribosomal_Su5_D2-typ_SF"/>
</dbReference>
<dbReference type="Gene3D" id="3.30.230.20">
    <property type="entry name" value="lpxc deacetylase, domain 1"/>
    <property type="match status" value="1"/>
</dbReference>
<evidence type="ECO:0000256" key="12">
    <source>
        <dbReference type="HAMAP-Rule" id="MF_00388"/>
    </source>
</evidence>
<dbReference type="GO" id="GO:0046872">
    <property type="term" value="F:metal ion binding"/>
    <property type="evidence" value="ECO:0007669"/>
    <property type="project" value="UniProtKB-KW"/>
</dbReference>
<dbReference type="PANTHER" id="PTHR33694">
    <property type="entry name" value="UDP-3-O-ACYL-N-ACETYLGLUCOSAMINE DEACETYLASE 1, MITOCHONDRIAL-RELATED"/>
    <property type="match status" value="1"/>
</dbReference>
<feature type="binding site" evidence="12">
    <location>
        <position position="248"/>
    </location>
    <ligand>
        <name>Zn(2+)</name>
        <dbReference type="ChEBI" id="CHEBI:29105"/>
    </ligand>
</feature>
<gene>
    <name evidence="12" type="primary">lpxC</name>
    <name evidence="13" type="ORF">FHP24_19405</name>
</gene>
<feature type="binding site" evidence="12">
    <location>
        <position position="85"/>
    </location>
    <ligand>
        <name>Zn(2+)</name>
        <dbReference type="ChEBI" id="CHEBI:29105"/>
    </ligand>
</feature>
<organism evidence="13 14">
    <name type="scientific">Aliirhizobium smilacinae</name>
    <dbReference type="NCBI Taxonomy" id="1395944"/>
    <lineage>
        <taxon>Bacteria</taxon>
        <taxon>Pseudomonadati</taxon>
        <taxon>Pseudomonadota</taxon>
        <taxon>Alphaproteobacteria</taxon>
        <taxon>Hyphomicrobiales</taxon>
        <taxon>Rhizobiaceae</taxon>
        <taxon>Aliirhizobium</taxon>
    </lineage>
</organism>
<comment type="catalytic activity">
    <reaction evidence="11 12">
        <text>a UDP-3-O-[(3R)-3-hydroxyacyl]-N-acetyl-alpha-D-glucosamine + H2O = a UDP-3-O-[(3R)-3-hydroxyacyl]-alpha-D-glucosamine + acetate</text>
        <dbReference type="Rhea" id="RHEA:67816"/>
        <dbReference type="ChEBI" id="CHEBI:15377"/>
        <dbReference type="ChEBI" id="CHEBI:30089"/>
        <dbReference type="ChEBI" id="CHEBI:137740"/>
        <dbReference type="ChEBI" id="CHEBI:173225"/>
        <dbReference type="EC" id="3.5.1.108"/>
    </reaction>
</comment>
<sequence>MTIGLLGFQATIAAPVTLSGIGVHSGAPVMITFQPAEAGTGIVFSRNLEDGTSVEYRAVSSQVGPTDLCTILGVSPAKWVATIEHVMAALYAMGIDNIVVEVDGAEMPIMDGSSYPFIEAIEQVGTVNLGIKRRYIRVVKPVRIESGASWSEFRPYDGTRFEVEIDFPSSLIGRQSWKGDLTAATFKSELSRARTFGFMRDVERLWAAGYALGSSLENSVVISDDDTVVNIEGLRYAKDEFVRHKTLDAVGDLAIAGAQFIGCYRSYRGGHKMNANALKALLSDPTAYEVVEAPSSVGARVRAGEFVPVSVTECAPWFA</sequence>
<dbReference type="GO" id="GO:0103117">
    <property type="term" value="F:UDP-3-O-acyl-N-acetylglucosamine deacetylase activity"/>
    <property type="evidence" value="ECO:0007669"/>
    <property type="project" value="UniProtKB-UniRule"/>
</dbReference>
<evidence type="ECO:0000256" key="3">
    <source>
        <dbReference type="ARBA" id="ARBA00005002"/>
    </source>
</evidence>
<evidence type="ECO:0000256" key="11">
    <source>
        <dbReference type="ARBA" id="ARBA00024535"/>
    </source>
</evidence>
<keyword evidence="10 12" id="KW-0443">Lipid metabolism</keyword>
<dbReference type="Proteomes" id="UP000311605">
    <property type="component" value="Unassembled WGS sequence"/>
</dbReference>
<evidence type="ECO:0000256" key="8">
    <source>
        <dbReference type="ARBA" id="ARBA00022801"/>
    </source>
</evidence>
<dbReference type="InterPro" id="IPR011334">
    <property type="entry name" value="UDP-acyl_GlcNac_deAcase_C"/>
</dbReference>
<dbReference type="InterPro" id="IPR015870">
    <property type="entry name" value="UDP-acyl_N-AcGlcN_deAcase_N"/>
</dbReference>
<comment type="cofactor">
    <cofactor evidence="1 12">
        <name>Zn(2+)</name>
        <dbReference type="ChEBI" id="CHEBI:29105"/>
    </cofactor>
</comment>
<proteinExistence type="inferred from homology"/>
<evidence type="ECO:0000256" key="5">
    <source>
        <dbReference type="ARBA" id="ARBA00022516"/>
    </source>
</evidence>
<reference evidence="13 14" key="1">
    <citation type="submission" date="2019-06" db="EMBL/GenBank/DDBJ databases">
        <title>The draft genome of Rhizobium smilacinae PTYR-5.</title>
        <authorList>
            <person name="Liu L."/>
            <person name="Li L."/>
            <person name="Zhang X."/>
        </authorList>
    </citation>
    <scope>NUCLEOTIDE SEQUENCE [LARGE SCALE GENOMIC DNA]</scope>
    <source>
        <strain evidence="13 14">PTYR-5</strain>
    </source>
</reference>
<dbReference type="AlphaFoldDB" id="A0A5C4XFX7"/>
<keyword evidence="5 12" id="KW-0444">Lipid biosynthesis</keyword>
<dbReference type="UniPathway" id="UPA00359">
    <property type="reaction ID" value="UER00478"/>
</dbReference>
<keyword evidence="9 12" id="KW-0862">Zinc</keyword>
<evidence type="ECO:0000256" key="7">
    <source>
        <dbReference type="ARBA" id="ARBA00022723"/>
    </source>
</evidence>
<dbReference type="OrthoDB" id="9802746at2"/>
<evidence type="ECO:0000256" key="10">
    <source>
        <dbReference type="ARBA" id="ARBA00023098"/>
    </source>
</evidence>
<dbReference type="PANTHER" id="PTHR33694:SF1">
    <property type="entry name" value="UDP-3-O-ACYL-N-ACETYLGLUCOSAMINE DEACETYLASE 1, MITOCHONDRIAL-RELATED"/>
    <property type="match status" value="1"/>
</dbReference>
<accession>A0A5C4XFX7</accession>
<comment type="function">
    <text evidence="2 12">Catalyzes the hydrolysis of UDP-3-O-myristoyl-N-acetylglucosamine to form UDP-3-O-myristoylglucosamine and acetate, the committed step in lipid A biosynthesis.</text>
</comment>
<evidence type="ECO:0000256" key="6">
    <source>
        <dbReference type="ARBA" id="ARBA00022556"/>
    </source>
</evidence>
<comment type="caution">
    <text evidence="13">The sequence shown here is derived from an EMBL/GenBank/DDBJ whole genome shotgun (WGS) entry which is preliminary data.</text>
</comment>
<protein>
    <recommendedName>
        <fullName evidence="4 12">UDP-3-O-acyl-N-acetylglucosamine deacetylase</fullName>
        <shortName evidence="12">UDP-3-O-acyl-GlcNAc deacetylase</shortName>
        <ecNumber evidence="4 12">3.5.1.108</ecNumber>
    </recommendedName>
    <alternativeName>
        <fullName evidence="12">UDP-3-O-[R-3-hydroxymyristoyl]-N-acetylglucosamine deacetylase</fullName>
    </alternativeName>
</protein>
<evidence type="ECO:0000256" key="1">
    <source>
        <dbReference type="ARBA" id="ARBA00001947"/>
    </source>
</evidence>
<dbReference type="Pfam" id="PF03331">
    <property type="entry name" value="LpxC"/>
    <property type="match status" value="1"/>
</dbReference>
<evidence type="ECO:0000256" key="2">
    <source>
        <dbReference type="ARBA" id="ARBA00002923"/>
    </source>
</evidence>
<evidence type="ECO:0000313" key="14">
    <source>
        <dbReference type="Proteomes" id="UP000311605"/>
    </source>
</evidence>